<dbReference type="AlphaFoldDB" id="A0AAV5CWL3"/>
<reference evidence="6" key="2">
    <citation type="submission" date="2021-12" db="EMBL/GenBank/DDBJ databases">
        <title>Resequencing data analysis of finger millet.</title>
        <authorList>
            <person name="Hatakeyama M."/>
            <person name="Aluri S."/>
            <person name="Balachadran M.T."/>
            <person name="Sivarajan S.R."/>
            <person name="Poveda L."/>
            <person name="Shimizu-Inatsugi R."/>
            <person name="Schlapbach R."/>
            <person name="Sreeman S.M."/>
            <person name="Shimizu K.K."/>
        </authorList>
    </citation>
    <scope>NUCLEOTIDE SEQUENCE</scope>
</reference>
<proteinExistence type="inferred from homology"/>
<dbReference type="SUPFAM" id="SSF52540">
    <property type="entry name" value="P-loop containing nucleoside triphosphate hydrolases"/>
    <property type="match status" value="1"/>
</dbReference>
<keyword evidence="7" id="KW-1185">Reference proteome</keyword>
<dbReference type="EMBL" id="BQKI01000009">
    <property type="protein sequence ID" value="GJN02288.1"/>
    <property type="molecule type" value="Genomic_DNA"/>
</dbReference>
<dbReference type="Gene3D" id="3.40.50.300">
    <property type="entry name" value="P-loop containing nucleotide triphosphate hydrolases"/>
    <property type="match status" value="1"/>
</dbReference>
<evidence type="ECO:0000259" key="5">
    <source>
        <dbReference type="Pfam" id="PF00685"/>
    </source>
</evidence>
<sequence length="346" mass="38779">MSSSTSMQPFPSDAEPQEANAEGETNPELYQHYTKLVSGFPSSNGISNLPLYHHPKGWNSSLVSMVGSMVADSCFTARPSDIIVATLPKAGTTWIKSLLYTTVHRRQNPVDSADHPLNSIGPHECINFFEYQLYTRNKIPSLDKLPDPRIFATHVPFVSLPRSIAMSGCKVVYVFRDPKDHLISLWDFANKFRIKDGLEPVSLEAAAELFCDGLSPFGPCWDHVLGYWRAHLEHPEKVLFFRYEEMQKEPAAHVRRLAEFVGFPFSAGEEEAGVVDAVVRLCSFEHMSGLVATKRGKTELVLGMVENSFFFRRGVVGDWENHMSPEIARRIETITQAKFKGTGLSV</sequence>
<dbReference type="GO" id="GO:0008146">
    <property type="term" value="F:sulfotransferase activity"/>
    <property type="evidence" value="ECO:0007669"/>
    <property type="project" value="InterPro"/>
</dbReference>
<gene>
    <name evidence="6" type="primary">ga19622</name>
    <name evidence="6" type="ORF">PR202_ga19622</name>
</gene>
<feature type="domain" description="Sulfotransferase" evidence="5">
    <location>
        <begin position="79"/>
        <end position="343"/>
    </location>
</feature>
<evidence type="ECO:0000256" key="4">
    <source>
        <dbReference type="SAM" id="MobiDB-lite"/>
    </source>
</evidence>
<accession>A0AAV5CWL3</accession>
<dbReference type="Pfam" id="PF00685">
    <property type="entry name" value="Sulfotransfer_1"/>
    <property type="match status" value="1"/>
</dbReference>
<dbReference type="InterPro" id="IPR027417">
    <property type="entry name" value="P-loop_NTPase"/>
</dbReference>
<dbReference type="InterPro" id="IPR000863">
    <property type="entry name" value="Sulfotransferase_dom"/>
</dbReference>
<dbReference type="Proteomes" id="UP001054889">
    <property type="component" value="Unassembled WGS sequence"/>
</dbReference>
<evidence type="ECO:0000313" key="6">
    <source>
        <dbReference type="EMBL" id="GJN02288.1"/>
    </source>
</evidence>
<evidence type="ECO:0000256" key="2">
    <source>
        <dbReference type="ARBA" id="ARBA00022679"/>
    </source>
</evidence>
<evidence type="ECO:0000256" key="3">
    <source>
        <dbReference type="RuleBase" id="RU361155"/>
    </source>
</evidence>
<evidence type="ECO:0000313" key="7">
    <source>
        <dbReference type="Proteomes" id="UP001054889"/>
    </source>
</evidence>
<protein>
    <recommendedName>
        <fullName evidence="3">Sulfotransferase</fullName>
        <ecNumber evidence="3">2.8.2.-</ecNumber>
    </recommendedName>
</protein>
<comment type="similarity">
    <text evidence="1 3">Belongs to the sulfotransferase 1 family.</text>
</comment>
<keyword evidence="2 3" id="KW-0808">Transferase</keyword>
<comment type="caution">
    <text evidence="6">The sequence shown here is derived from an EMBL/GenBank/DDBJ whole genome shotgun (WGS) entry which is preliminary data.</text>
</comment>
<evidence type="ECO:0000256" key="1">
    <source>
        <dbReference type="ARBA" id="ARBA00005771"/>
    </source>
</evidence>
<reference evidence="6" key="1">
    <citation type="journal article" date="2018" name="DNA Res.">
        <title>Multiple hybrid de novo genome assembly of finger millet, an orphan allotetraploid crop.</title>
        <authorList>
            <person name="Hatakeyama M."/>
            <person name="Aluri S."/>
            <person name="Balachadran M.T."/>
            <person name="Sivarajan S.R."/>
            <person name="Patrignani A."/>
            <person name="Gruter S."/>
            <person name="Poveda L."/>
            <person name="Shimizu-Inatsugi R."/>
            <person name="Baeten J."/>
            <person name="Francoijs K.J."/>
            <person name="Nataraja K.N."/>
            <person name="Reddy Y.A.N."/>
            <person name="Phadnis S."/>
            <person name="Ravikumar R.L."/>
            <person name="Schlapbach R."/>
            <person name="Sreeman S.M."/>
            <person name="Shimizu K.K."/>
        </authorList>
    </citation>
    <scope>NUCLEOTIDE SEQUENCE</scope>
</reference>
<dbReference type="EC" id="2.8.2.-" evidence="3"/>
<feature type="region of interest" description="Disordered" evidence="4">
    <location>
        <begin position="1"/>
        <end position="23"/>
    </location>
</feature>
<name>A0AAV5CWL3_ELECO</name>
<dbReference type="PANTHER" id="PTHR11783">
    <property type="entry name" value="SULFOTRANSFERASE SULT"/>
    <property type="match status" value="1"/>
</dbReference>
<organism evidence="6 7">
    <name type="scientific">Eleusine coracana subsp. coracana</name>
    <dbReference type="NCBI Taxonomy" id="191504"/>
    <lineage>
        <taxon>Eukaryota</taxon>
        <taxon>Viridiplantae</taxon>
        <taxon>Streptophyta</taxon>
        <taxon>Embryophyta</taxon>
        <taxon>Tracheophyta</taxon>
        <taxon>Spermatophyta</taxon>
        <taxon>Magnoliopsida</taxon>
        <taxon>Liliopsida</taxon>
        <taxon>Poales</taxon>
        <taxon>Poaceae</taxon>
        <taxon>PACMAD clade</taxon>
        <taxon>Chloridoideae</taxon>
        <taxon>Cynodonteae</taxon>
        <taxon>Eleusininae</taxon>
        <taxon>Eleusine</taxon>
    </lineage>
</organism>